<sequence length="257" mass="29353">MAVEAHHLLPLSPQLLFDRELIKVADSQPPEMSDESLFATTATVCKKRPRDPLSTFGLDDLSSHVRHDMLDLDRLLTDHNERVRAELNERRRFFMQQLMAAVEQGIWKRLKAKDYEIERVKRINLALEERVRSLSMESQIWRELAQTNEANANLLRTNLEQVILATQLRVKEEQQRRCVEAREAVDDAESCCCGESDGVMASVDRPMRACRSCGEREATVLLLPCRHLCLCVDCGRVINFCPICKCSKTGSVNINLS</sequence>
<comment type="caution">
    <text evidence="6">The sequence shown here is derived from an EMBL/GenBank/DDBJ whole genome shotgun (WGS) entry which is preliminary data.</text>
</comment>
<dbReference type="Proteomes" id="UP001552299">
    <property type="component" value="Unassembled WGS sequence"/>
</dbReference>
<keyword evidence="3" id="KW-0862">Zinc</keyword>
<evidence type="ECO:0000256" key="1">
    <source>
        <dbReference type="ARBA" id="ARBA00022723"/>
    </source>
</evidence>
<evidence type="ECO:0000259" key="5">
    <source>
        <dbReference type="PROSITE" id="PS50089"/>
    </source>
</evidence>
<evidence type="ECO:0000313" key="7">
    <source>
        <dbReference type="Proteomes" id="UP001552299"/>
    </source>
</evidence>
<dbReference type="EMBL" id="JANQDX010000015">
    <property type="protein sequence ID" value="KAL0911116.1"/>
    <property type="molecule type" value="Genomic_DNA"/>
</dbReference>
<name>A0ABD0UEU8_DENTH</name>
<proteinExistence type="predicted"/>
<accession>A0ABD0UEU8</accession>
<evidence type="ECO:0000313" key="6">
    <source>
        <dbReference type="EMBL" id="KAL0911116.1"/>
    </source>
</evidence>
<dbReference type="InterPro" id="IPR001841">
    <property type="entry name" value="Znf_RING"/>
</dbReference>
<dbReference type="AlphaFoldDB" id="A0ABD0UEU8"/>
<protein>
    <recommendedName>
        <fullName evidence="5">RING-type domain-containing protein</fullName>
    </recommendedName>
</protein>
<keyword evidence="1" id="KW-0479">Metal-binding</keyword>
<keyword evidence="2 4" id="KW-0863">Zinc-finger</keyword>
<feature type="domain" description="RING-type" evidence="5">
    <location>
        <begin position="210"/>
        <end position="245"/>
    </location>
</feature>
<organism evidence="6 7">
    <name type="scientific">Dendrobium thyrsiflorum</name>
    <name type="common">Pinecone-like raceme dendrobium</name>
    <name type="synonym">Orchid</name>
    <dbReference type="NCBI Taxonomy" id="117978"/>
    <lineage>
        <taxon>Eukaryota</taxon>
        <taxon>Viridiplantae</taxon>
        <taxon>Streptophyta</taxon>
        <taxon>Embryophyta</taxon>
        <taxon>Tracheophyta</taxon>
        <taxon>Spermatophyta</taxon>
        <taxon>Magnoliopsida</taxon>
        <taxon>Liliopsida</taxon>
        <taxon>Asparagales</taxon>
        <taxon>Orchidaceae</taxon>
        <taxon>Epidendroideae</taxon>
        <taxon>Malaxideae</taxon>
        <taxon>Dendrobiinae</taxon>
        <taxon>Dendrobium</taxon>
    </lineage>
</organism>
<reference evidence="6 7" key="1">
    <citation type="journal article" date="2024" name="Plant Biotechnol. J.">
        <title>Dendrobium thyrsiflorum genome and its molecular insights into genes involved in important horticultural traits.</title>
        <authorList>
            <person name="Chen B."/>
            <person name="Wang J.Y."/>
            <person name="Zheng P.J."/>
            <person name="Li K.L."/>
            <person name="Liang Y.M."/>
            <person name="Chen X.F."/>
            <person name="Zhang C."/>
            <person name="Zhao X."/>
            <person name="He X."/>
            <person name="Zhang G.Q."/>
            <person name="Liu Z.J."/>
            <person name="Xu Q."/>
        </authorList>
    </citation>
    <scope>NUCLEOTIDE SEQUENCE [LARGE SCALE GENOMIC DNA]</scope>
    <source>
        <strain evidence="6">GZMU011</strain>
    </source>
</reference>
<dbReference type="PROSITE" id="PS50089">
    <property type="entry name" value="ZF_RING_2"/>
    <property type="match status" value="1"/>
</dbReference>
<dbReference type="PANTHER" id="PTHR42647">
    <property type="entry name" value="SBP (S-RIBONUCLEASE BINDING PROTEIN) FAMILY PROTEIN"/>
    <property type="match status" value="1"/>
</dbReference>
<dbReference type="Gene3D" id="3.30.40.10">
    <property type="entry name" value="Zinc/RING finger domain, C3HC4 (zinc finger)"/>
    <property type="match status" value="1"/>
</dbReference>
<dbReference type="GO" id="GO:0008270">
    <property type="term" value="F:zinc ion binding"/>
    <property type="evidence" value="ECO:0007669"/>
    <property type="project" value="UniProtKB-KW"/>
</dbReference>
<dbReference type="Pfam" id="PF13920">
    <property type="entry name" value="zf-C3HC4_3"/>
    <property type="match status" value="1"/>
</dbReference>
<dbReference type="CDD" id="cd16649">
    <property type="entry name" value="mRING-HC-C3HC5_CGRF1-like"/>
    <property type="match status" value="1"/>
</dbReference>
<keyword evidence="7" id="KW-1185">Reference proteome</keyword>
<evidence type="ECO:0000256" key="4">
    <source>
        <dbReference type="PROSITE-ProRule" id="PRU00175"/>
    </source>
</evidence>
<dbReference type="PANTHER" id="PTHR42647:SF12">
    <property type="entry name" value="BOI-RELATED E3 UBIQUITIN-PROTEIN LIGASE 2-RELATED"/>
    <property type="match status" value="1"/>
</dbReference>
<dbReference type="InterPro" id="IPR013083">
    <property type="entry name" value="Znf_RING/FYVE/PHD"/>
</dbReference>
<evidence type="ECO:0000256" key="3">
    <source>
        <dbReference type="ARBA" id="ARBA00022833"/>
    </source>
</evidence>
<evidence type="ECO:0000256" key="2">
    <source>
        <dbReference type="ARBA" id="ARBA00022771"/>
    </source>
</evidence>
<gene>
    <name evidence="6" type="ORF">M5K25_019229</name>
</gene>